<dbReference type="EC" id="5.2.1.8" evidence="4"/>
<evidence type="ECO:0000256" key="3">
    <source>
        <dbReference type="ARBA" id="ARBA00006577"/>
    </source>
</evidence>
<evidence type="ECO:0000313" key="9">
    <source>
        <dbReference type="EMBL" id="WPJ94178.1"/>
    </source>
</evidence>
<reference evidence="9 10" key="1">
    <citation type="submission" date="2023-11" db="EMBL/GenBank/DDBJ databases">
        <title>Coraliomargarita sp. nov., isolated from marine algae.</title>
        <authorList>
            <person name="Lee J.K."/>
            <person name="Baek J.H."/>
            <person name="Kim J.M."/>
            <person name="Choi D.G."/>
            <person name="Jeon C.O."/>
        </authorList>
    </citation>
    <scope>NUCLEOTIDE SEQUENCE [LARGE SCALE GENOMIC DNA]</scope>
    <source>
        <strain evidence="9 10">J2-16</strain>
    </source>
</reference>
<evidence type="ECO:0000256" key="1">
    <source>
        <dbReference type="ARBA" id="ARBA00000971"/>
    </source>
</evidence>
<evidence type="ECO:0000256" key="4">
    <source>
        <dbReference type="ARBA" id="ARBA00013194"/>
    </source>
</evidence>
<keyword evidence="7" id="KW-0143">Chaperone</keyword>
<evidence type="ECO:0000256" key="2">
    <source>
        <dbReference type="ARBA" id="ARBA00004496"/>
    </source>
</evidence>
<dbReference type="EMBL" id="CP138858">
    <property type="protein sequence ID" value="WPJ94178.1"/>
    <property type="molecule type" value="Genomic_DNA"/>
</dbReference>
<organism evidence="9 10">
    <name type="scientific">Coraliomargarita algicola</name>
    <dbReference type="NCBI Taxonomy" id="3092156"/>
    <lineage>
        <taxon>Bacteria</taxon>
        <taxon>Pseudomonadati</taxon>
        <taxon>Verrucomicrobiota</taxon>
        <taxon>Opitutia</taxon>
        <taxon>Puniceicoccales</taxon>
        <taxon>Coraliomargaritaceae</taxon>
        <taxon>Coraliomargarita</taxon>
    </lineage>
</organism>
<dbReference type="Proteomes" id="UP001324993">
    <property type="component" value="Chromosome"/>
</dbReference>
<dbReference type="SUPFAM" id="SSF54534">
    <property type="entry name" value="FKBP-like"/>
    <property type="match status" value="1"/>
</dbReference>
<comment type="similarity">
    <text evidence="3">Belongs to the FKBP-type PPIase family.</text>
</comment>
<dbReference type="InterPro" id="IPR046357">
    <property type="entry name" value="PPIase_dom_sf"/>
</dbReference>
<evidence type="ECO:0000256" key="6">
    <source>
        <dbReference type="ARBA" id="ARBA00023110"/>
    </source>
</evidence>
<keyword evidence="8" id="KW-0413">Isomerase</keyword>
<evidence type="ECO:0000256" key="8">
    <source>
        <dbReference type="ARBA" id="ARBA00023235"/>
    </source>
</evidence>
<sequence length="84" mass="8671">MVKVEENDVTVDGNHPLAGKHLNFNVTVQDVRAATEEELAHGHIHQGGGCCGGGGGGECCSSEESEGECCNDEKEEQGGCGCSH</sequence>
<evidence type="ECO:0000256" key="7">
    <source>
        <dbReference type="ARBA" id="ARBA00023186"/>
    </source>
</evidence>
<accession>A0ABZ0RGF2</accession>
<dbReference type="PANTHER" id="PTHR47861">
    <property type="entry name" value="FKBP-TYPE PEPTIDYL-PROLYL CIS-TRANS ISOMERASE SLYD"/>
    <property type="match status" value="1"/>
</dbReference>
<gene>
    <name evidence="9" type="ORF">SH580_12115</name>
</gene>
<proteinExistence type="inferred from homology"/>
<keyword evidence="10" id="KW-1185">Reference proteome</keyword>
<dbReference type="PANTHER" id="PTHR47861:SF3">
    <property type="entry name" value="FKBP-TYPE PEPTIDYL-PROLYL CIS-TRANS ISOMERASE SLYD"/>
    <property type="match status" value="1"/>
</dbReference>
<name>A0ABZ0RGF2_9BACT</name>
<evidence type="ECO:0000256" key="5">
    <source>
        <dbReference type="ARBA" id="ARBA00022490"/>
    </source>
</evidence>
<keyword evidence="5" id="KW-0963">Cytoplasm</keyword>
<comment type="subcellular location">
    <subcellularLocation>
        <location evidence="2">Cytoplasm</location>
    </subcellularLocation>
</comment>
<keyword evidence="6" id="KW-0697">Rotamase</keyword>
<evidence type="ECO:0000313" key="10">
    <source>
        <dbReference type="Proteomes" id="UP001324993"/>
    </source>
</evidence>
<comment type="catalytic activity">
    <reaction evidence="1">
        <text>[protein]-peptidylproline (omega=180) = [protein]-peptidylproline (omega=0)</text>
        <dbReference type="Rhea" id="RHEA:16237"/>
        <dbReference type="Rhea" id="RHEA-COMP:10747"/>
        <dbReference type="Rhea" id="RHEA-COMP:10748"/>
        <dbReference type="ChEBI" id="CHEBI:83833"/>
        <dbReference type="ChEBI" id="CHEBI:83834"/>
        <dbReference type="EC" id="5.2.1.8"/>
    </reaction>
</comment>
<protein>
    <recommendedName>
        <fullName evidence="4">peptidylprolyl isomerase</fullName>
        <ecNumber evidence="4">5.2.1.8</ecNumber>
    </recommendedName>
</protein>
<dbReference type="Gene3D" id="3.10.50.40">
    <property type="match status" value="1"/>
</dbReference>